<reference evidence="1 3" key="1">
    <citation type="journal article" date="2011" name="Nature">
        <title>The Medicago genome provides insight into the evolution of rhizobial symbioses.</title>
        <authorList>
            <person name="Young N.D."/>
            <person name="Debelle F."/>
            <person name="Oldroyd G.E."/>
            <person name="Geurts R."/>
            <person name="Cannon S.B."/>
            <person name="Udvardi M.K."/>
            <person name="Benedito V.A."/>
            <person name="Mayer K.F."/>
            <person name="Gouzy J."/>
            <person name="Schoof H."/>
            <person name="Van de Peer Y."/>
            <person name="Proost S."/>
            <person name="Cook D.R."/>
            <person name="Meyers B.C."/>
            <person name="Spannagl M."/>
            <person name="Cheung F."/>
            <person name="De Mita S."/>
            <person name="Krishnakumar V."/>
            <person name="Gundlach H."/>
            <person name="Zhou S."/>
            <person name="Mudge J."/>
            <person name="Bharti A.K."/>
            <person name="Murray J.D."/>
            <person name="Naoumkina M.A."/>
            <person name="Rosen B."/>
            <person name="Silverstein K.A."/>
            <person name="Tang H."/>
            <person name="Rombauts S."/>
            <person name="Zhao P.X."/>
            <person name="Zhou P."/>
            <person name="Barbe V."/>
            <person name="Bardou P."/>
            <person name="Bechner M."/>
            <person name="Bellec A."/>
            <person name="Berger A."/>
            <person name="Berges H."/>
            <person name="Bidwell S."/>
            <person name="Bisseling T."/>
            <person name="Choisne N."/>
            <person name="Couloux A."/>
            <person name="Denny R."/>
            <person name="Deshpande S."/>
            <person name="Dai X."/>
            <person name="Doyle J.J."/>
            <person name="Dudez A.M."/>
            <person name="Farmer A.D."/>
            <person name="Fouteau S."/>
            <person name="Franken C."/>
            <person name="Gibelin C."/>
            <person name="Gish J."/>
            <person name="Goldstein S."/>
            <person name="Gonzalez A.J."/>
            <person name="Green P.J."/>
            <person name="Hallab A."/>
            <person name="Hartog M."/>
            <person name="Hua A."/>
            <person name="Humphray S.J."/>
            <person name="Jeong D.H."/>
            <person name="Jing Y."/>
            <person name="Jocker A."/>
            <person name="Kenton S.M."/>
            <person name="Kim D.J."/>
            <person name="Klee K."/>
            <person name="Lai H."/>
            <person name="Lang C."/>
            <person name="Lin S."/>
            <person name="Macmil S.L."/>
            <person name="Magdelenat G."/>
            <person name="Matthews L."/>
            <person name="McCorrison J."/>
            <person name="Monaghan E.L."/>
            <person name="Mun J.H."/>
            <person name="Najar F.Z."/>
            <person name="Nicholson C."/>
            <person name="Noirot C."/>
            <person name="O'Bleness M."/>
            <person name="Paule C.R."/>
            <person name="Poulain J."/>
            <person name="Prion F."/>
            <person name="Qin B."/>
            <person name="Qu C."/>
            <person name="Retzel E.F."/>
            <person name="Riddle C."/>
            <person name="Sallet E."/>
            <person name="Samain S."/>
            <person name="Samson N."/>
            <person name="Sanders I."/>
            <person name="Saurat O."/>
            <person name="Scarpelli C."/>
            <person name="Schiex T."/>
            <person name="Segurens B."/>
            <person name="Severin A.J."/>
            <person name="Sherrier D.J."/>
            <person name="Shi R."/>
            <person name="Sims S."/>
            <person name="Singer S.R."/>
            <person name="Sinharoy S."/>
            <person name="Sterck L."/>
            <person name="Viollet A."/>
            <person name="Wang B.B."/>
            <person name="Wang K."/>
            <person name="Wang M."/>
            <person name="Wang X."/>
            <person name="Warfsmann J."/>
            <person name="Weissenbach J."/>
            <person name="White D.D."/>
            <person name="White J.D."/>
            <person name="Wiley G.B."/>
            <person name="Wincker P."/>
            <person name="Xing Y."/>
            <person name="Yang L."/>
            <person name="Yao Z."/>
            <person name="Ying F."/>
            <person name="Zhai J."/>
            <person name="Zhou L."/>
            <person name="Zuber A."/>
            <person name="Denarie J."/>
            <person name="Dixon R.A."/>
            <person name="May G.D."/>
            <person name="Schwartz D.C."/>
            <person name="Rogers J."/>
            <person name="Quetier F."/>
            <person name="Town C.D."/>
            <person name="Roe B.A."/>
        </authorList>
    </citation>
    <scope>NUCLEOTIDE SEQUENCE [LARGE SCALE GENOMIC DNA]</scope>
    <source>
        <strain evidence="1">A17</strain>
        <strain evidence="2 3">cv. Jemalong A17</strain>
    </source>
</reference>
<sequence length="78" mass="8274">MIRQKVNLVKRLASNVQDVGDRQFPVEEVRSSPTKRAVAAPGSVIITVVCDVVVRLTSGRNTADVGGGSSADNNVVRI</sequence>
<reference evidence="2" key="3">
    <citation type="submission" date="2015-04" db="UniProtKB">
        <authorList>
            <consortium name="EnsemblPlants"/>
        </authorList>
    </citation>
    <scope>IDENTIFICATION</scope>
    <source>
        <strain evidence="2">cv. Jemalong A17</strain>
    </source>
</reference>
<dbReference type="AlphaFoldDB" id="A0A072UCT2"/>
<dbReference type="EMBL" id="CM001222">
    <property type="protein sequence ID" value="KEH27271.1"/>
    <property type="molecule type" value="Genomic_DNA"/>
</dbReference>
<dbReference type="Proteomes" id="UP000002051">
    <property type="component" value="Chromosome 6"/>
</dbReference>
<protein>
    <submittedName>
        <fullName evidence="1 2">Uncharacterized protein</fullName>
    </submittedName>
</protein>
<dbReference type="HOGENOM" id="CLU_2625735_0_0_1"/>
<name>A0A072UCT2_MEDTR</name>
<proteinExistence type="predicted"/>
<evidence type="ECO:0000313" key="1">
    <source>
        <dbReference type="EMBL" id="KEH27271.1"/>
    </source>
</evidence>
<organism evidence="1 3">
    <name type="scientific">Medicago truncatula</name>
    <name type="common">Barrel medic</name>
    <name type="synonym">Medicago tribuloides</name>
    <dbReference type="NCBI Taxonomy" id="3880"/>
    <lineage>
        <taxon>Eukaryota</taxon>
        <taxon>Viridiplantae</taxon>
        <taxon>Streptophyta</taxon>
        <taxon>Embryophyta</taxon>
        <taxon>Tracheophyta</taxon>
        <taxon>Spermatophyta</taxon>
        <taxon>Magnoliopsida</taxon>
        <taxon>eudicotyledons</taxon>
        <taxon>Gunneridae</taxon>
        <taxon>Pentapetalae</taxon>
        <taxon>rosids</taxon>
        <taxon>fabids</taxon>
        <taxon>Fabales</taxon>
        <taxon>Fabaceae</taxon>
        <taxon>Papilionoideae</taxon>
        <taxon>50 kb inversion clade</taxon>
        <taxon>NPAAA clade</taxon>
        <taxon>Hologalegina</taxon>
        <taxon>IRL clade</taxon>
        <taxon>Trifolieae</taxon>
        <taxon>Medicago</taxon>
    </lineage>
</organism>
<reference evidence="1 3" key="2">
    <citation type="journal article" date="2014" name="BMC Genomics">
        <title>An improved genome release (version Mt4.0) for the model legume Medicago truncatula.</title>
        <authorList>
            <person name="Tang H."/>
            <person name="Krishnakumar V."/>
            <person name="Bidwell S."/>
            <person name="Rosen B."/>
            <person name="Chan A."/>
            <person name="Zhou S."/>
            <person name="Gentzbittel L."/>
            <person name="Childs K.L."/>
            <person name="Yandell M."/>
            <person name="Gundlach H."/>
            <person name="Mayer K.F."/>
            <person name="Schwartz D.C."/>
            <person name="Town C.D."/>
        </authorList>
    </citation>
    <scope>GENOME REANNOTATION</scope>
    <source>
        <strain evidence="1">A17</strain>
        <strain evidence="2 3">cv. Jemalong A17</strain>
    </source>
</reference>
<keyword evidence="3" id="KW-1185">Reference proteome</keyword>
<dbReference type="EnsemblPlants" id="KEH27271">
    <property type="protein sequence ID" value="KEH27271"/>
    <property type="gene ID" value="MTR_6g092870"/>
</dbReference>
<evidence type="ECO:0000313" key="3">
    <source>
        <dbReference type="Proteomes" id="UP000002051"/>
    </source>
</evidence>
<evidence type="ECO:0000313" key="2">
    <source>
        <dbReference type="EnsemblPlants" id="KEH27271"/>
    </source>
</evidence>
<gene>
    <name evidence="1" type="ordered locus">MTR_6g092870</name>
</gene>
<accession>A0A072UCT2</accession>